<organism evidence="2 3">
    <name type="scientific">Campylobacter corcagiensis</name>
    <dbReference type="NCBI Taxonomy" id="1448857"/>
    <lineage>
        <taxon>Bacteria</taxon>
        <taxon>Pseudomonadati</taxon>
        <taxon>Campylobacterota</taxon>
        <taxon>Epsilonproteobacteria</taxon>
        <taxon>Campylobacterales</taxon>
        <taxon>Campylobacteraceae</taxon>
        <taxon>Campylobacter</taxon>
    </lineage>
</organism>
<dbReference type="SUPFAM" id="SSF48452">
    <property type="entry name" value="TPR-like"/>
    <property type="match status" value="1"/>
</dbReference>
<protein>
    <submittedName>
        <fullName evidence="2">Tetratricopeptide repeat protein</fullName>
    </submittedName>
</protein>
<gene>
    <name evidence="2" type="ORF">IMC76_05270</name>
</gene>
<dbReference type="AlphaFoldDB" id="A0A7M1LE97"/>
<dbReference type="SMART" id="SM00028">
    <property type="entry name" value="TPR"/>
    <property type="match status" value="2"/>
</dbReference>
<evidence type="ECO:0000313" key="3">
    <source>
        <dbReference type="Proteomes" id="UP000594749"/>
    </source>
</evidence>
<keyword evidence="3" id="KW-1185">Reference proteome</keyword>
<proteinExistence type="predicted"/>
<evidence type="ECO:0000313" key="2">
    <source>
        <dbReference type="EMBL" id="QOQ86643.1"/>
    </source>
</evidence>
<feature type="repeat" description="TPR" evidence="1">
    <location>
        <begin position="86"/>
        <end position="119"/>
    </location>
</feature>
<dbReference type="Proteomes" id="UP000594749">
    <property type="component" value="Chromosome"/>
</dbReference>
<evidence type="ECO:0000256" key="1">
    <source>
        <dbReference type="PROSITE-ProRule" id="PRU00339"/>
    </source>
</evidence>
<reference evidence="2 3" key="1">
    <citation type="submission" date="2020-10" db="EMBL/GenBank/DDBJ databases">
        <title>Campylobacter and Helicobacter PacBio genomes.</title>
        <authorList>
            <person name="Lane C."/>
        </authorList>
    </citation>
    <scope>NUCLEOTIDE SEQUENCE [LARGE SCALE GENOMIC DNA]</scope>
    <source>
        <strain evidence="2 3">2016D-0077</strain>
    </source>
</reference>
<dbReference type="InterPro" id="IPR019734">
    <property type="entry name" value="TPR_rpt"/>
</dbReference>
<accession>A0A7M1LE97</accession>
<dbReference type="InterPro" id="IPR011990">
    <property type="entry name" value="TPR-like_helical_dom_sf"/>
</dbReference>
<dbReference type="PROSITE" id="PS50005">
    <property type="entry name" value="TPR"/>
    <property type="match status" value="1"/>
</dbReference>
<name>A0A7M1LE97_9BACT</name>
<dbReference type="Gene3D" id="1.25.40.10">
    <property type="entry name" value="Tetratricopeptide repeat domain"/>
    <property type="match status" value="1"/>
</dbReference>
<dbReference type="EMBL" id="CP063078">
    <property type="protein sequence ID" value="QOQ86643.1"/>
    <property type="molecule type" value="Genomic_DNA"/>
</dbReference>
<keyword evidence="1" id="KW-0802">TPR repeat</keyword>
<dbReference type="RefSeq" id="WP_025802898.1">
    <property type="nucleotide sequence ID" value="NZ_CP053842.1"/>
</dbReference>
<sequence length="214" mass="24644">MSLDRLKKARDFVEQKEFKKALDIYLEVLPNLDKNSFEYAMSISEIGSVYFAMKDLKNAEIWDNKFHEICLEGFSKNPEIWREELAQSYSNLAFLNLKRDEFEKSLKFIDEALKLENSDALKLQKAGILKSISNFLFDSGNLKDSLALNEMAINLVGKIDEEFLADQLFFSAVLKYLLKDSSFLDSINRSIQIAKNLGLPTTKQEKFLSKIEIS</sequence>